<accession>A0A2L2XC10</accession>
<sequence>MKELDCRGLACPQPVITTKKALDTMVSDTLITIVDNETARENVSLFARNAGCGVSVEQKGADFYITITKGEETPGVKETVPEVKPAAAGENAGTVYFISSNVLGQGSPDLGMTLMKSLMNTLSETDPLPGTLIFLNSGVYLTCEGSVVLEKLLMMGSRGVKILSCGTCLEYYKLKEKLQVGIISNMYDINNILTGPGKVITVA</sequence>
<protein>
    <recommendedName>
        <fullName evidence="2">UPF0033 domain-containing protein</fullName>
    </recommendedName>
</protein>
<dbReference type="AlphaFoldDB" id="A0A2L2XC10"/>
<proteinExistence type="inferred from homology"/>
<evidence type="ECO:0000256" key="1">
    <source>
        <dbReference type="ARBA" id="ARBA00008984"/>
    </source>
</evidence>
<name>A0A2L2XC10_9FIRM</name>
<dbReference type="OrthoDB" id="9801500at2"/>
<dbReference type="InterPro" id="IPR001455">
    <property type="entry name" value="TusA-like"/>
</dbReference>
<dbReference type="SUPFAM" id="SSF75169">
    <property type="entry name" value="DsrEFH-like"/>
    <property type="match status" value="1"/>
</dbReference>
<dbReference type="NCBIfam" id="TIGR03527">
    <property type="entry name" value="selenium_YedF"/>
    <property type="match status" value="1"/>
</dbReference>
<dbReference type="Pfam" id="PF01206">
    <property type="entry name" value="TusA"/>
    <property type="match status" value="1"/>
</dbReference>
<keyword evidence="4" id="KW-1185">Reference proteome</keyword>
<evidence type="ECO:0000259" key="2">
    <source>
        <dbReference type="Pfam" id="PF01206"/>
    </source>
</evidence>
<organism evidence="3 4">
    <name type="scientific">Desulfocucumis palustris</name>
    <dbReference type="NCBI Taxonomy" id="1898651"/>
    <lineage>
        <taxon>Bacteria</taxon>
        <taxon>Bacillati</taxon>
        <taxon>Bacillota</taxon>
        <taxon>Clostridia</taxon>
        <taxon>Eubacteriales</taxon>
        <taxon>Desulfocucumaceae</taxon>
        <taxon>Desulfocucumis</taxon>
    </lineage>
</organism>
<dbReference type="CDD" id="cd03421">
    <property type="entry name" value="SirA_like_N"/>
    <property type="match status" value="1"/>
</dbReference>
<evidence type="ECO:0000313" key="3">
    <source>
        <dbReference type="EMBL" id="GBF33768.1"/>
    </source>
</evidence>
<dbReference type="PANTHER" id="PTHR33279">
    <property type="entry name" value="SULFUR CARRIER PROTEIN YEDF-RELATED"/>
    <property type="match status" value="1"/>
</dbReference>
<reference evidence="4" key="1">
    <citation type="submission" date="2018-02" db="EMBL/GenBank/DDBJ databases">
        <title>Genome sequence of Desulfocucumis palustris strain NAW-5.</title>
        <authorList>
            <person name="Watanabe M."/>
            <person name="Kojima H."/>
            <person name="Fukui M."/>
        </authorList>
    </citation>
    <scope>NUCLEOTIDE SEQUENCE [LARGE SCALE GENOMIC DNA]</scope>
    <source>
        <strain evidence="4">NAW-5</strain>
    </source>
</reference>
<dbReference type="InterPro" id="IPR027396">
    <property type="entry name" value="DsrEFH-like"/>
</dbReference>
<feature type="domain" description="UPF0033" evidence="2">
    <location>
        <begin position="2"/>
        <end position="69"/>
    </location>
</feature>
<dbReference type="RefSeq" id="WP_104372109.1">
    <property type="nucleotide sequence ID" value="NZ_BFAV01000119.1"/>
</dbReference>
<dbReference type="InterPro" id="IPR019870">
    <property type="entry name" value="Se_metab_YedF"/>
</dbReference>
<dbReference type="SUPFAM" id="SSF64307">
    <property type="entry name" value="SirA-like"/>
    <property type="match status" value="1"/>
</dbReference>
<evidence type="ECO:0000313" key="4">
    <source>
        <dbReference type="Proteomes" id="UP000239549"/>
    </source>
</evidence>
<dbReference type="InterPro" id="IPR036868">
    <property type="entry name" value="TusA-like_sf"/>
</dbReference>
<comment type="caution">
    <text evidence="3">The sequence shown here is derived from an EMBL/GenBank/DDBJ whole genome shotgun (WGS) entry which is preliminary data.</text>
</comment>
<dbReference type="PANTHER" id="PTHR33279:SF6">
    <property type="entry name" value="SULFUR CARRIER PROTEIN YEDF-RELATED"/>
    <property type="match status" value="1"/>
</dbReference>
<dbReference type="Proteomes" id="UP000239549">
    <property type="component" value="Unassembled WGS sequence"/>
</dbReference>
<comment type="similarity">
    <text evidence="1">Belongs to the sulfur carrier protein TusA family.</text>
</comment>
<dbReference type="EMBL" id="BFAV01000119">
    <property type="protein sequence ID" value="GBF33768.1"/>
    <property type="molecule type" value="Genomic_DNA"/>
</dbReference>
<dbReference type="Gene3D" id="3.30.110.40">
    <property type="entry name" value="TusA-like domain"/>
    <property type="match status" value="1"/>
</dbReference>
<gene>
    <name evidence="3" type="ORF">DCCM_2878</name>
</gene>